<keyword evidence="4" id="KW-1185">Reference proteome</keyword>
<gene>
    <name evidence="3" type="ORF">PJ311_02320</name>
</gene>
<reference evidence="3 4" key="1">
    <citation type="submission" date="2023-01" db="EMBL/GenBank/DDBJ databases">
        <title>Bacillus changyiensis sp. nov., isolated from a coastal deposit.</title>
        <authorList>
            <person name="Xiao G."/>
            <person name="Lai Q."/>
            <person name="Hu Z."/>
            <person name="Shao Z."/>
        </authorList>
    </citation>
    <scope>NUCLEOTIDE SEQUENCE [LARGE SCALE GENOMIC DNA]</scope>
    <source>
        <strain evidence="3 4">CLL-7-23</strain>
    </source>
</reference>
<keyword evidence="1" id="KW-0863">Zinc-finger</keyword>
<comment type="caution">
    <text evidence="3">The sequence shown here is derived from an EMBL/GenBank/DDBJ whole genome shotgun (WGS) entry which is preliminary data.</text>
</comment>
<dbReference type="Pfam" id="PF04434">
    <property type="entry name" value="SWIM"/>
    <property type="match status" value="1"/>
</dbReference>
<name>A0ABT4WZJ0_9BACI</name>
<proteinExistence type="predicted"/>
<keyword evidence="1" id="KW-0862">Zinc</keyword>
<evidence type="ECO:0000313" key="4">
    <source>
        <dbReference type="Proteomes" id="UP001211894"/>
    </source>
</evidence>
<organism evidence="3 4">
    <name type="scientific">Bacillus changyiensis</name>
    <dbReference type="NCBI Taxonomy" id="3004103"/>
    <lineage>
        <taxon>Bacteria</taxon>
        <taxon>Bacillati</taxon>
        <taxon>Bacillota</taxon>
        <taxon>Bacilli</taxon>
        <taxon>Bacillales</taxon>
        <taxon>Bacillaceae</taxon>
        <taxon>Bacillus</taxon>
    </lineage>
</organism>
<accession>A0ABT4WZJ0</accession>
<dbReference type="Proteomes" id="UP001211894">
    <property type="component" value="Unassembled WGS sequence"/>
</dbReference>
<dbReference type="InterPro" id="IPR007527">
    <property type="entry name" value="Znf_SWIM"/>
</dbReference>
<evidence type="ECO:0000313" key="3">
    <source>
        <dbReference type="EMBL" id="MDA7025445.1"/>
    </source>
</evidence>
<keyword evidence="1" id="KW-0479">Metal-binding</keyword>
<sequence length="527" mass="63013">MLQEMISKTVVMEAGEQLKNVLPSNEENIQLMKKALILYRQDCVYRVKPLTNYSTTAYVQDVVPVKVHINLSDVIKSDCSCPAIQPCRHVLAVYLYLYAQYDRLGTFTENWKKHNQHLPLNQLQFKVNDESETLENWIRFFETEFERWEERTPEKQQNIQYLYFGYYTSIKKRSPSEPQLNKIYQIHAALATWFSIDQLFKNGRIHPEQDFLGVNPYIEQLMDTIHSSIDQLITYALSFSLDPFLEKTPAVIRKLLFINDPFHYERLKIFQIMWSALLARPKWLKKELEILTEMEPSPTIQFGRYHLEFLLKNDDDILEKMDDFSPTMLPHTFQWLDMMTMKKDWKRLKKWYDSLQSLTTRFCKLNRPYQDIREVLSEFLLMLGDYSRQTKDDPLYEKYCQCCLPYTFTEYSGFLYGKNRFVEWMELHSLIGFSIAEIGQKALKDIAVSAPEALIPSYHREISALIEQRNRTAYKQAVKYLKKLRTLYKKVKKQHIWKQYMKQLTTRHKRLRAFQEELRKGKLIDES</sequence>
<dbReference type="PROSITE" id="PS50966">
    <property type="entry name" value="ZF_SWIM"/>
    <property type="match status" value="1"/>
</dbReference>
<protein>
    <submittedName>
        <fullName evidence="3">SWIM zinc finger family protein</fullName>
    </submittedName>
</protein>
<dbReference type="EMBL" id="JAQKAB010000001">
    <property type="protein sequence ID" value="MDA7025445.1"/>
    <property type="molecule type" value="Genomic_DNA"/>
</dbReference>
<dbReference type="RefSeq" id="WP_271339298.1">
    <property type="nucleotide sequence ID" value="NZ_JAQKAB010000001.1"/>
</dbReference>
<feature type="domain" description="SWIM-type" evidence="2">
    <location>
        <begin position="65"/>
        <end position="98"/>
    </location>
</feature>
<evidence type="ECO:0000256" key="1">
    <source>
        <dbReference type="PROSITE-ProRule" id="PRU00325"/>
    </source>
</evidence>
<evidence type="ECO:0000259" key="2">
    <source>
        <dbReference type="PROSITE" id="PS50966"/>
    </source>
</evidence>